<dbReference type="Proteomes" id="UP000481153">
    <property type="component" value="Unassembled WGS sequence"/>
</dbReference>
<dbReference type="SMART" id="SM00823">
    <property type="entry name" value="PKS_PP"/>
    <property type="match status" value="2"/>
</dbReference>
<dbReference type="InterPro" id="IPR001242">
    <property type="entry name" value="Condensation_dom"/>
</dbReference>
<gene>
    <name evidence="5" type="ORF">Ae201684_015956</name>
</gene>
<evidence type="ECO:0000259" key="4">
    <source>
        <dbReference type="PROSITE" id="PS50075"/>
    </source>
</evidence>
<feature type="domain" description="Carrier" evidence="4">
    <location>
        <begin position="550"/>
        <end position="626"/>
    </location>
</feature>
<feature type="domain" description="Carrier" evidence="4">
    <location>
        <begin position="1554"/>
        <end position="1630"/>
    </location>
</feature>
<dbReference type="FunFam" id="3.40.50.980:FF:000001">
    <property type="entry name" value="Non-ribosomal peptide synthetase"/>
    <property type="match status" value="2"/>
</dbReference>
<dbReference type="GO" id="GO:0043041">
    <property type="term" value="P:amino acid activation for nonribosomal peptide biosynthetic process"/>
    <property type="evidence" value="ECO:0007669"/>
    <property type="project" value="TreeGrafter"/>
</dbReference>
<dbReference type="InterPro" id="IPR020845">
    <property type="entry name" value="AMP-binding_CS"/>
</dbReference>
<dbReference type="InterPro" id="IPR023213">
    <property type="entry name" value="CAT-like_dom_sf"/>
</dbReference>
<organism evidence="5 6">
    <name type="scientific">Aphanomyces euteiches</name>
    <dbReference type="NCBI Taxonomy" id="100861"/>
    <lineage>
        <taxon>Eukaryota</taxon>
        <taxon>Sar</taxon>
        <taxon>Stramenopiles</taxon>
        <taxon>Oomycota</taxon>
        <taxon>Saprolegniomycetes</taxon>
        <taxon>Saprolegniales</taxon>
        <taxon>Verrucalvaceae</taxon>
        <taxon>Aphanomyces</taxon>
    </lineage>
</organism>
<evidence type="ECO:0000313" key="5">
    <source>
        <dbReference type="EMBL" id="KAF0725623.1"/>
    </source>
</evidence>
<dbReference type="EMBL" id="VJMJ01000237">
    <property type="protein sequence ID" value="KAF0725623.1"/>
    <property type="molecule type" value="Genomic_DNA"/>
</dbReference>
<evidence type="ECO:0000256" key="1">
    <source>
        <dbReference type="ARBA" id="ARBA00022450"/>
    </source>
</evidence>
<dbReference type="PANTHER" id="PTHR45527">
    <property type="entry name" value="NONRIBOSOMAL PEPTIDE SYNTHETASE"/>
    <property type="match status" value="1"/>
</dbReference>
<dbReference type="Pfam" id="PF00668">
    <property type="entry name" value="Condensation"/>
    <property type="match status" value="2"/>
</dbReference>
<dbReference type="Pfam" id="PF00550">
    <property type="entry name" value="PP-binding"/>
    <property type="match status" value="2"/>
</dbReference>
<dbReference type="InterPro" id="IPR042099">
    <property type="entry name" value="ANL_N_sf"/>
</dbReference>
<dbReference type="GO" id="GO:0016874">
    <property type="term" value="F:ligase activity"/>
    <property type="evidence" value="ECO:0007669"/>
    <property type="project" value="UniProtKB-KW"/>
</dbReference>
<dbReference type="InterPro" id="IPR036736">
    <property type="entry name" value="ACP-like_sf"/>
</dbReference>
<evidence type="ECO:0000256" key="2">
    <source>
        <dbReference type="ARBA" id="ARBA00022553"/>
    </source>
</evidence>
<dbReference type="Gene3D" id="3.40.50.12780">
    <property type="entry name" value="N-terminal domain of ligase-like"/>
    <property type="match status" value="2"/>
</dbReference>
<protein>
    <recommendedName>
        <fullName evidence="4">Carrier domain-containing protein</fullName>
    </recommendedName>
</protein>
<keyword evidence="3" id="KW-0436">Ligase</keyword>
<dbReference type="Gene3D" id="1.10.1200.10">
    <property type="entry name" value="ACP-like"/>
    <property type="match status" value="2"/>
</dbReference>
<dbReference type="CDD" id="cd05930">
    <property type="entry name" value="A_NRPS"/>
    <property type="match status" value="2"/>
</dbReference>
<dbReference type="InterPro" id="IPR010071">
    <property type="entry name" value="AA_adenyl_dom"/>
</dbReference>
<dbReference type="Gene3D" id="3.30.559.10">
    <property type="entry name" value="Chloramphenicol acetyltransferase-like domain"/>
    <property type="match status" value="2"/>
</dbReference>
<dbReference type="SUPFAM" id="SSF47336">
    <property type="entry name" value="ACP-like"/>
    <property type="match status" value="2"/>
</dbReference>
<reference evidence="5 6" key="1">
    <citation type="submission" date="2019-07" db="EMBL/GenBank/DDBJ databases">
        <title>Genomics analysis of Aphanomyces spp. identifies a new class of oomycete effector associated with host adaptation.</title>
        <authorList>
            <person name="Gaulin E."/>
        </authorList>
    </citation>
    <scope>NUCLEOTIDE SEQUENCE [LARGE SCALE GENOMIC DNA]</scope>
    <source>
        <strain evidence="5 6">ATCC 201684</strain>
    </source>
</reference>
<evidence type="ECO:0000256" key="3">
    <source>
        <dbReference type="ARBA" id="ARBA00022598"/>
    </source>
</evidence>
<proteinExistence type="predicted"/>
<dbReference type="CDD" id="cd19545">
    <property type="entry name" value="FUM14_C_NRPS-like"/>
    <property type="match status" value="1"/>
</dbReference>
<dbReference type="GO" id="GO:0044550">
    <property type="term" value="P:secondary metabolite biosynthetic process"/>
    <property type="evidence" value="ECO:0007669"/>
    <property type="project" value="TreeGrafter"/>
</dbReference>
<dbReference type="SUPFAM" id="SSF52777">
    <property type="entry name" value="CoA-dependent acyltransferases"/>
    <property type="match status" value="4"/>
</dbReference>
<comment type="caution">
    <text evidence="5">The sequence shown here is derived from an EMBL/GenBank/DDBJ whole genome shotgun (WGS) entry which is preliminary data.</text>
</comment>
<dbReference type="GO" id="GO:0005737">
    <property type="term" value="C:cytoplasm"/>
    <property type="evidence" value="ECO:0007669"/>
    <property type="project" value="TreeGrafter"/>
</dbReference>
<dbReference type="NCBIfam" id="TIGR01733">
    <property type="entry name" value="AA-adenyl-dom"/>
    <property type="match status" value="2"/>
</dbReference>
<dbReference type="PANTHER" id="PTHR45527:SF1">
    <property type="entry name" value="FATTY ACID SYNTHASE"/>
    <property type="match status" value="1"/>
</dbReference>
<evidence type="ECO:0000313" key="6">
    <source>
        <dbReference type="Proteomes" id="UP000481153"/>
    </source>
</evidence>
<dbReference type="VEuPathDB" id="FungiDB:AeMF1_018750"/>
<dbReference type="SUPFAM" id="SSF56801">
    <property type="entry name" value="Acetyl-CoA synthetase-like"/>
    <property type="match status" value="2"/>
</dbReference>
<dbReference type="InterPro" id="IPR009081">
    <property type="entry name" value="PP-bd_ACP"/>
</dbReference>
<dbReference type="InterPro" id="IPR020806">
    <property type="entry name" value="PKS_PP-bd"/>
</dbReference>
<dbReference type="InterPro" id="IPR000873">
    <property type="entry name" value="AMP-dep_synth/lig_dom"/>
</dbReference>
<dbReference type="Gene3D" id="3.30.300.30">
    <property type="match status" value="2"/>
</dbReference>
<dbReference type="Gene3D" id="3.30.559.30">
    <property type="entry name" value="Nonribosomal peptide synthetase, condensation domain"/>
    <property type="match status" value="2"/>
</dbReference>
<keyword evidence="2" id="KW-0597">Phosphoprotein</keyword>
<dbReference type="PROSITE" id="PS50075">
    <property type="entry name" value="CARRIER"/>
    <property type="match status" value="2"/>
</dbReference>
<sequence>MHINASRDVSRLSSTQLRVILDEFKFTLSQVCDSVFSDGLVSALWELSTSQRQLLQEFCFGPEVPLAHELLHQAFEGRAVAKPDLIAVEYEDERITYGDLNEQANTLAHHLVSLGVGVGSRVAVVMERCLEFPIGLLAVLKAGGSMMPLDATFPSNRLSFMLEDASASVVVSTEDYRAQIEALELEIPVVYIRSADLAASPTQLDVVNTATRNDEAYVVYTSGSTGRPKGVPVLHVGAVNTIMNSNKQVFVEGMRCAQMLAVSFDGCQFDVWSTLTHGATLVLCGFDLLQTLANVDSIFCTPTGLSLLGSPVFYPSLKYVGVIGEAISSSLKNLWAQYVPLLNRYGPSECAIQTHECLLGVSDSISVGQVLPNVNSYVLDNNKRQVPVGVVGEIYLGGICVSPEYMNLPEQTAERFLDDPFLPGGGGRMFRTGDFGRLLPNGRFEVHGRKDSQVKLKGYRIELEEVGEAMMRHPNVTAAAAVVKDKTHLVGYFTPPSVDVEELRALVASYVPVYMVPAVWVPLESMPQNVNGKTDRLALEAMDVVVVVDALETEAEVKMAEVWSSVLGIELSLIGRNTSFFALGGDSLSVIKVVAACRKIGLVMSATQVLKDPILSRVAAMFGSEVVMDWPAVVLPEAMVNEVADVWTESLDLQEYVVYPVTPLQAGMLFSTMSKRSAYVMQYSLLLGDDLTAEMACEGYRRVARQHEILRTTFVSLSSGLVQIIRSDIAEPSVEHVTVPRLEDYFKTDYARGFALGDRSFVRFTIVSAGSEEYAVLTIHHALYDGWSFSLLVEDLLDAFHGRPISSRPSFRGFVDYIQAQDANKTQAYWESELRGVVSSIIAPGSKMLAEEDSRPSVLVEFPGEEISLAAKHAQVTFATLTKFAWAATIRKFLRQQDTVMGEVVSNRNLPVDGIERMLGATLSTIPRRIIFDDEKSVLSLLQTVHTNHTASQVFAHANLVDVKKWSGSDAPQTQVEAYVHHVEVTRGSTSYALEVEVSVAGDTMHINASRDVSRLSSTQLRVILDEFKFTLSQVCDSVFSDGLVSALWELSTSQRQLLQEFCFGPEVPLAHELLHQAFEGRAVAKPDLIAVEYEDERITYGDLNEQANTLAHHLVSLGVGVGSRVAVVMERCLEFPIGLLAVLKAGGSMMPLDATFPSNRLSFMLEDASASVVVSTEDYRAQIEALELEIPVVYIRSADLAASPTQLDVVNTATRNDEAYVVYTSGSTGRPKGVPVLHVGAVNTIMNSNKQVFVEGMRCAQMLAVSFDGCQFDVWSTLTHGATLVLCGFDLLQTLANVDSIFCTPTGLSLLGSPVFYPSLKYVGVIGEAISSSLKNLWAQYVPLLNRYGPSECAIQTHECLLGVSDSISVGQVLPNVNSYVLDNNKRQVPVGVVGEIYLGGICVSPEYMNLPEQTAERFLDDPFLPGGGGRMFRTGDFGRLLPNGRFEVHGRKDSQVKLKGYRIELEEVGEAMMRHPNVTAAAAVVKDKTHLVGYFTPPSVDVEELRALVASYVPVYMVPAVWVPLESMPQNVNGKTDRLALEAMDVVVVVDALETEAEVKMAEVWSSVLGIELSLIGRNTSFFALGGDSLSVIKVVAACRKIGLVMSATQVLKDPILSRVAAMFGSEVVMDWPAVVLPEAMVNEIAEVWTESLDLQEYVVYPVTPYQGDMLYSTTQNWSANVHQHTFQLKDDLTAEMACEGYRRVARQHEILRTTFVSLSSGLVQIIRSDIAEPSVEHASVPHLEDFFKANYARGFALGDRSFVRFTIVSAGSEEYAVLTIHHALYDGWSFSLLVEDLLDAFHGRPISSRPSFRGFVDYIQAQDANKTQAYWKSALDKIVPTIIGSIGSKIIDDDQGVESLKFTLPVEFVSLAAKHAGVTLATLTKFAWAMTLAKHLRQRDVVLIEIVSNRNTPVRGIERMLGATLSIIPCRIIIDDTVPVASLLQKVQADHIASLAYSHASLEDMKMPTTENDDILFDTSILFQQSTPPESAAVHHIIEPP</sequence>
<dbReference type="GO" id="GO:0031177">
    <property type="term" value="F:phosphopantetheine binding"/>
    <property type="evidence" value="ECO:0007669"/>
    <property type="project" value="InterPro"/>
</dbReference>
<keyword evidence="6" id="KW-1185">Reference proteome</keyword>
<dbReference type="Pfam" id="PF00501">
    <property type="entry name" value="AMP-binding"/>
    <property type="match status" value="2"/>
</dbReference>
<keyword evidence="1" id="KW-0596">Phosphopantetheine</keyword>
<name>A0A6G0WE88_9STRA</name>
<dbReference type="PROSITE" id="PS00455">
    <property type="entry name" value="AMP_BINDING"/>
    <property type="match status" value="2"/>
</dbReference>
<dbReference type="InterPro" id="IPR045851">
    <property type="entry name" value="AMP-bd_C_sf"/>
</dbReference>
<accession>A0A6G0WE88</accession>